<dbReference type="GO" id="GO:0005886">
    <property type="term" value="C:plasma membrane"/>
    <property type="evidence" value="ECO:0007669"/>
    <property type="project" value="UniProtKB-SubCell"/>
</dbReference>
<feature type="transmembrane region" description="Helical" evidence="9">
    <location>
        <begin position="167"/>
        <end position="187"/>
    </location>
</feature>
<reference evidence="11 12" key="1">
    <citation type="submission" date="2019-09" db="EMBL/GenBank/DDBJ databases">
        <title>Phylogeny of genus Pseudoclavibacter and closely related genus.</title>
        <authorList>
            <person name="Li Y."/>
        </authorList>
    </citation>
    <scope>NUCLEOTIDE SEQUENCE [LARGE SCALE GENOMIC DNA]</scope>
    <source>
        <strain evidence="11 12">THG-MD12</strain>
    </source>
</reference>
<dbReference type="NCBIfam" id="TIGR00711">
    <property type="entry name" value="efflux_EmrB"/>
    <property type="match status" value="1"/>
</dbReference>
<dbReference type="InterPro" id="IPR020846">
    <property type="entry name" value="MFS_dom"/>
</dbReference>
<feature type="domain" description="Major facilitator superfamily (MFS) profile" evidence="10">
    <location>
        <begin position="39"/>
        <end position="494"/>
    </location>
</feature>
<feature type="transmembrane region" description="Helical" evidence="9">
    <location>
        <begin position="137"/>
        <end position="155"/>
    </location>
</feature>
<name>A0A7J5B225_9MICO</name>
<evidence type="ECO:0000256" key="7">
    <source>
        <dbReference type="ARBA" id="ARBA00023136"/>
    </source>
</evidence>
<feature type="transmembrane region" description="Helical" evidence="9">
    <location>
        <begin position="387"/>
        <end position="412"/>
    </location>
</feature>
<feature type="transmembrane region" description="Helical" evidence="9">
    <location>
        <begin position="255"/>
        <end position="276"/>
    </location>
</feature>
<sequence>MTDSRTATRDAEPTPAESASAASAVSASEQGTDPRTRFVIPLLLVSAFVVILNETIMGVALPALNQDLGIPLATGQWLTTAFMLVMAVVIPITGFLLQRFHVRQVFMAAMILFSLGTLLCFLAPGFEILLLGRIVQASGTAIMMPLLMTTVLNMVPPERRGRTMGNISIVISVAPAVGPTVSGLILQVFEWRWMFGFVLPIALVALVLGALFIKNVTEPRQAKIDVLSVILSAFAFGGLVYGFSGLGESSATAVMPAFVPILVGVLALAAFIWRQISRQKTDSALLDLRVFTSRQFTVSLVLLAVSFMSLFGTIILLPIYMQEVLGYDTLRAGLTLLPGGLTMGLLAPFVGRLFDRLGTKPLIIPGSIIVSAAIWGMTMLTENSEQWMVIAAHVTLSVGLALMFTPLMTSALGDLPRSRYSHGSAVVSTAQQLAGAAGTAMFVVVMANSTVAAAGEGFGPIAAEAQGIHAAFLVGACISIVTIIGAFFVKAPAKREGAEAPAMH</sequence>
<accession>A0A7J5B225</accession>
<evidence type="ECO:0000256" key="3">
    <source>
        <dbReference type="ARBA" id="ARBA00022448"/>
    </source>
</evidence>
<evidence type="ECO:0000256" key="8">
    <source>
        <dbReference type="SAM" id="MobiDB-lite"/>
    </source>
</evidence>
<evidence type="ECO:0000256" key="5">
    <source>
        <dbReference type="ARBA" id="ARBA00022692"/>
    </source>
</evidence>
<feature type="transmembrane region" description="Helical" evidence="9">
    <location>
        <begin position="193"/>
        <end position="212"/>
    </location>
</feature>
<dbReference type="RefSeq" id="WP_151423166.1">
    <property type="nucleotide sequence ID" value="NZ_WBJX01000002.1"/>
</dbReference>
<dbReference type="Pfam" id="PF07690">
    <property type="entry name" value="MFS_1"/>
    <property type="match status" value="1"/>
</dbReference>
<gene>
    <name evidence="11" type="ORF">F8O03_06495</name>
</gene>
<evidence type="ECO:0000256" key="9">
    <source>
        <dbReference type="SAM" id="Phobius"/>
    </source>
</evidence>
<feature type="compositionally biased region" description="Basic and acidic residues" evidence="8">
    <location>
        <begin position="1"/>
        <end position="12"/>
    </location>
</feature>
<feature type="compositionally biased region" description="Low complexity" evidence="8">
    <location>
        <begin position="16"/>
        <end position="28"/>
    </location>
</feature>
<protein>
    <submittedName>
        <fullName evidence="11">Multidrug efflux MFS transporter</fullName>
    </submittedName>
</protein>
<dbReference type="SUPFAM" id="SSF103473">
    <property type="entry name" value="MFS general substrate transporter"/>
    <property type="match status" value="1"/>
</dbReference>
<feature type="transmembrane region" description="Helical" evidence="9">
    <location>
        <begin position="332"/>
        <end position="350"/>
    </location>
</feature>
<dbReference type="OrthoDB" id="9812221at2"/>
<feature type="region of interest" description="Disordered" evidence="8">
    <location>
        <begin position="1"/>
        <end position="28"/>
    </location>
</feature>
<keyword evidence="5 9" id="KW-0812">Transmembrane</keyword>
<evidence type="ECO:0000313" key="11">
    <source>
        <dbReference type="EMBL" id="KAB1638063.1"/>
    </source>
</evidence>
<dbReference type="CDD" id="cd17503">
    <property type="entry name" value="MFS_LmrB_MDR_like"/>
    <property type="match status" value="1"/>
</dbReference>
<feature type="transmembrane region" description="Helical" evidence="9">
    <location>
        <begin position="362"/>
        <end position="381"/>
    </location>
</feature>
<dbReference type="GO" id="GO:0022857">
    <property type="term" value="F:transmembrane transporter activity"/>
    <property type="evidence" value="ECO:0007669"/>
    <property type="project" value="InterPro"/>
</dbReference>
<keyword evidence="12" id="KW-1185">Reference proteome</keyword>
<feature type="transmembrane region" description="Helical" evidence="9">
    <location>
        <begin position="76"/>
        <end position="97"/>
    </location>
</feature>
<dbReference type="PROSITE" id="PS50850">
    <property type="entry name" value="MFS"/>
    <property type="match status" value="1"/>
</dbReference>
<dbReference type="Proteomes" id="UP000490386">
    <property type="component" value="Unassembled WGS sequence"/>
</dbReference>
<dbReference type="PRINTS" id="PR01036">
    <property type="entry name" value="TCRTETB"/>
</dbReference>
<proteinExistence type="inferred from homology"/>
<feature type="transmembrane region" description="Helical" evidence="9">
    <location>
        <begin position="433"/>
        <end position="455"/>
    </location>
</feature>
<dbReference type="PANTHER" id="PTHR42718">
    <property type="entry name" value="MAJOR FACILITATOR SUPERFAMILY MULTIDRUG TRANSPORTER MFSC"/>
    <property type="match status" value="1"/>
</dbReference>
<comment type="subcellular location">
    <subcellularLocation>
        <location evidence="1">Cell membrane</location>
        <topology evidence="1">Multi-pass membrane protein</topology>
    </subcellularLocation>
</comment>
<dbReference type="InterPro" id="IPR011701">
    <property type="entry name" value="MFS"/>
</dbReference>
<keyword evidence="6 9" id="KW-1133">Transmembrane helix</keyword>
<evidence type="ECO:0000313" key="12">
    <source>
        <dbReference type="Proteomes" id="UP000490386"/>
    </source>
</evidence>
<dbReference type="PANTHER" id="PTHR42718:SF9">
    <property type="entry name" value="MAJOR FACILITATOR SUPERFAMILY MULTIDRUG TRANSPORTER MFSC"/>
    <property type="match status" value="1"/>
</dbReference>
<evidence type="ECO:0000256" key="2">
    <source>
        <dbReference type="ARBA" id="ARBA00008537"/>
    </source>
</evidence>
<dbReference type="InterPro" id="IPR036259">
    <property type="entry name" value="MFS_trans_sf"/>
</dbReference>
<feature type="transmembrane region" description="Helical" evidence="9">
    <location>
        <begin position="467"/>
        <end position="489"/>
    </location>
</feature>
<dbReference type="Gene3D" id="1.20.1720.10">
    <property type="entry name" value="Multidrug resistance protein D"/>
    <property type="match status" value="1"/>
</dbReference>
<feature type="transmembrane region" description="Helical" evidence="9">
    <location>
        <begin position="224"/>
        <end position="243"/>
    </location>
</feature>
<evidence type="ECO:0000256" key="6">
    <source>
        <dbReference type="ARBA" id="ARBA00022989"/>
    </source>
</evidence>
<keyword evidence="4" id="KW-1003">Cell membrane</keyword>
<organism evidence="11 12">
    <name type="scientific">Pseudoclavibacter terrae</name>
    <dbReference type="NCBI Taxonomy" id="1530195"/>
    <lineage>
        <taxon>Bacteria</taxon>
        <taxon>Bacillati</taxon>
        <taxon>Actinomycetota</taxon>
        <taxon>Actinomycetes</taxon>
        <taxon>Micrococcales</taxon>
        <taxon>Microbacteriaceae</taxon>
        <taxon>Pseudoclavibacter</taxon>
    </lineage>
</organism>
<feature type="transmembrane region" description="Helical" evidence="9">
    <location>
        <begin position="296"/>
        <end position="320"/>
    </location>
</feature>
<evidence type="ECO:0000259" key="10">
    <source>
        <dbReference type="PROSITE" id="PS50850"/>
    </source>
</evidence>
<keyword evidence="7 9" id="KW-0472">Membrane</keyword>
<evidence type="ECO:0000256" key="4">
    <source>
        <dbReference type="ARBA" id="ARBA00022475"/>
    </source>
</evidence>
<comment type="caution">
    <text evidence="11">The sequence shown here is derived from an EMBL/GenBank/DDBJ whole genome shotgun (WGS) entry which is preliminary data.</text>
</comment>
<dbReference type="Gene3D" id="1.20.1250.20">
    <property type="entry name" value="MFS general substrate transporter like domains"/>
    <property type="match status" value="1"/>
</dbReference>
<comment type="similarity">
    <text evidence="2">Belongs to the major facilitator superfamily. EmrB family.</text>
</comment>
<dbReference type="AlphaFoldDB" id="A0A7J5B225"/>
<feature type="transmembrane region" description="Helical" evidence="9">
    <location>
        <begin position="109"/>
        <end position="131"/>
    </location>
</feature>
<evidence type="ECO:0000256" key="1">
    <source>
        <dbReference type="ARBA" id="ARBA00004651"/>
    </source>
</evidence>
<keyword evidence="3" id="KW-0813">Transport</keyword>
<dbReference type="InterPro" id="IPR004638">
    <property type="entry name" value="EmrB-like"/>
</dbReference>
<dbReference type="EMBL" id="WBJX01000002">
    <property type="protein sequence ID" value="KAB1638063.1"/>
    <property type="molecule type" value="Genomic_DNA"/>
</dbReference>
<feature type="transmembrane region" description="Helical" evidence="9">
    <location>
        <begin position="38"/>
        <end position="64"/>
    </location>
</feature>